<sequence length="1338" mass="145394">MIEEYGRDCRNLASKLKVNTYTMAKLTTFRLHKEELVLKTKLLRNKWISISLLITMLLALLPPMTASAAPVLNITNLYVHTDPNPADPPATAFKDSSVQRFTTNPVTLSVDINGIPQDQISQIYYEISNVTTGITTPNRTNRPILNANNNNQITFQNVELTEGLNRIVVKFESSSSIPSLPGWAYFTPVSNITNLKINDDVFAEGGMFPTSGPYTNVNITGNANNAFQVNAIVNGSTFEASNFSNGIFTFLTNTGRVTDIALKPGDNQIQFISKNPTNYYTTSRMFKYDNGLGFAYNGNIRFWGDLASTDQKLITEPSLASSTKKDITFTTEIKNSKGNITAGVTDYVYADISIAGGASFRYTFGSTTPVSNVNGTLSDGSAINPVVTKTADTTAYNTYKLTVDLPLSQSATAQQIEVRLVTASGNPNIPTVYNFNYTNPNKGYLKEVKQEFNVGSPEAFEVKLSELGTSQINEFPAKLNIYTNANTASVNVNIPGFVGNGDYTVSQTSATSGIYRATIDLHDLTDGLTTMKIVPTDGTGINSSGTKVYSLNISGAPYVIVNNLYNGKVVKSKGELVCGGVGGPCITGKIVNLPAANYPLVELSVNDVNIPLTQPAPATGSLIDANGNFTVTETAINTLFGAAEGAKFSALFNEDGKKTIKFSLYLKPGGTKVLVTQTNYDIFVLSDYAPIIEKLIPNINLTPYSDGDTTGAYLTSSSTLQLAGTLRNAELNTEAILYLRKTPSGASATPPTLVANGAKQEVSVDGKSYKYDFTTTSYTMDKYGDYVFEIVAKNASGRTTSKMITITKQPVSYILVQPSNFVKNVDKIDQANVNTNFQTVIIQADGADTVMFGKVAATQTSPGIFRYDVANLKAGKNAVTFEITRGPNKVKGSFILMNQNTPIEGAQYRTNIASKMSVFNGDLQLAFPKDTKLMRNDRTAKEQFITSDRKLVFGIANQDDGRVDKASETQAGMRFLQEPTGRFRPASKLFWVDGGTIDLSAADTNDSLKAALQGSGNLPSPSLPGPGETSFYSRYIKNLVIPTQSGTLTMEYDPEIRTDSWKYITVYQYGTFLDPSGSGNQYVGWKNIGGVVDAKAHSIKVPVESFGYFQVMYMDNSFNDVTSHDWARDYLDVLYSKGVMNNKTTGQYLPNDAITRGEFVTLLVKGFDVPLINEDSSYHTNDPTNPNFQGTFADVRRGLGLPNSSSLFDFMHIEAGARTGIVRGNSNGLFLPNNTITREDAAVMIARAANMKLAADVNKSMVNLKKQFTDADDTIMSTYAMPSIEAVVKSGYMDGIKNVPVAGQKKDTFSFDPRGNMTRAQAAAIVYRVMQQSGKLPK</sequence>
<dbReference type="PROSITE" id="PS51272">
    <property type="entry name" value="SLH"/>
    <property type="match status" value="3"/>
</dbReference>
<keyword evidence="1" id="KW-0812">Transmembrane</keyword>
<reference evidence="3 4" key="1">
    <citation type="submission" date="2019-10" db="EMBL/GenBank/DDBJ databases">
        <title>Description of Paenibacillus terrestris sp. nov.</title>
        <authorList>
            <person name="Carlier A."/>
            <person name="Qi S."/>
        </authorList>
    </citation>
    <scope>NUCLEOTIDE SEQUENCE [LARGE SCALE GENOMIC DNA]</scope>
    <source>
        <strain evidence="3 4">LMG 31458</strain>
    </source>
</reference>
<organism evidence="3 4">
    <name type="scientific">Paenibacillus phytorum</name>
    <dbReference type="NCBI Taxonomy" id="2654977"/>
    <lineage>
        <taxon>Bacteria</taxon>
        <taxon>Bacillati</taxon>
        <taxon>Bacillota</taxon>
        <taxon>Bacilli</taxon>
        <taxon>Bacillales</taxon>
        <taxon>Paenibacillaceae</taxon>
        <taxon>Paenibacillus</taxon>
    </lineage>
</organism>
<name>A0ABX1XSA5_9BACL</name>
<keyword evidence="1" id="KW-0472">Membrane</keyword>
<evidence type="ECO:0000313" key="3">
    <source>
        <dbReference type="EMBL" id="NOU71427.1"/>
    </source>
</evidence>
<proteinExistence type="predicted"/>
<keyword evidence="1" id="KW-1133">Transmembrane helix</keyword>
<evidence type="ECO:0000313" key="4">
    <source>
        <dbReference type="Proteomes" id="UP000616779"/>
    </source>
</evidence>
<evidence type="ECO:0000256" key="1">
    <source>
        <dbReference type="SAM" id="Phobius"/>
    </source>
</evidence>
<gene>
    <name evidence="3" type="ORF">GC098_08335</name>
</gene>
<feature type="domain" description="SLH" evidence="2">
    <location>
        <begin position="1194"/>
        <end position="1259"/>
    </location>
</feature>
<dbReference type="Pfam" id="PF00395">
    <property type="entry name" value="SLH"/>
    <property type="match status" value="2"/>
</dbReference>
<accession>A0ABX1XSA5</accession>
<feature type="transmembrane region" description="Helical" evidence="1">
    <location>
        <begin position="47"/>
        <end position="66"/>
    </location>
</feature>
<keyword evidence="4" id="KW-1185">Reference proteome</keyword>
<feature type="domain" description="SLH" evidence="2">
    <location>
        <begin position="1114"/>
        <end position="1177"/>
    </location>
</feature>
<dbReference type="InterPro" id="IPR001119">
    <property type="entry name" value="SLH_dom"/>
</dbReference>
<dbReference type="Proteomes" id="UP000616779">
    <property type="component" value="Unassembled WGS sequence"/>
</dbReference>
<evidence type="ECO:0000259" key="2">
    <source>
        <dbReference type="PROSITE" id="PS51272"/>
    </source>
</evidence>
<dbReference type="EMBL" id="WHOA01000069">
    <property type="protein sequence ID" value="NOU71427.1"/>
    <property type="molecule type" value="Genomic_DNA"/>
</dbReference>
<comment type="caution">
    <text evidence="3">The sequence shown here is derived from an EMBL/GenBank/DDBJ whole genome shotgun (WGS) entry which is preliminary data.</text>
</comment>
<feature type="domain" description="SLH" evidence="2">
    <location>
        <begin position="1267"/>
        <end position="1338"/>
    </location>
</feature>
<protein>
    <submittedName>
        <fullName evidence="3">S-layer homology domain-containing protein</fullName>
    </submittedName>
</protein>